<keyword evidence="2" id="KW-1003">Cell membrane</keyword>
<dbReference type="EMBL" id="UINC01095375">
    <property type="protein sequence ID" value="SVC51408.1"/>
    <property type="molecule type" value="Genomic_DNA"/>
</dbReference>
<feature type="transmembrane region" description="Helical" evidence="8">
    <location>
        <begin position="78"/>
        <end position="99"/>
    </location>
</feature>
<dbReference type="InterPro" id="IPR050297">
    <property type="entry name" value="LipidA_mod_glycosyltrf_83"/>
</dbReference>
<feature type="transmembrane region" description="Helical" evidence="8">
    <location>
        <begin position="156"/>
        <end position="187"/>
    </location>
</feature>
<evidence type="ECO:0000256" key="5">
    <source>
        <dbReference type="ARBA" id="ARBA00022692"/>
    </source>
</evidence>
<proteinExistence type="predicted"/>
<keyword evidence="7 8" id="KW-0472">Membrane</keyword>
<evidence type="ECO:0000259" key="9">
    <source>
        <dbReference type="Pfam" id="PF13231"/>
    </source>
</evidence>
<feature type="transmembrane region" description="Helical" evidence="8">
    <location>
        <begin position="12"/>
        <end position="33"/>
    </location>
</feature>
<evidence type="ECO:0000256" key="3">
    <source>
        <dbReference type="ARBA" id="ARBA00022676"/>
    </source>
</evidence>
<evidence type="ECO:0000256" key="6">
    <source>
        <dbReference type="ARBA" id="ARBA00022989"/>
    </source>
</evidence>
<name>A0A382MSM6_9ZZZZ</name>
<reference evidence="10" key="1">
    <citation type="submission" date="2018-05" db="EMBL/GenBank/DDBJ databases">
        <authorList>
            <person name="Lanie J.A."/>
            <person name="Ng W.-L."/>
            <person name="Kazmierczak K.M."/>
            <person name="Andrzejewski T.M."/>
            <person name="Davidsen T.M."/>
            <person name="Wayne K.J."/>
            <person name="Tettelin H."/>
            <person name="Glass J.I."/>
            <person name="Rusch D."/>
            <person name="Podicherti R."/>
            <person name="Tsui H.-C.T."/>
            <person name="Winkler M.E."/>
        </authorList>
    </citation>
    <scope>NUCLEOTIDE SEQUENCE</scope>
</reference>
<keyword evidence="5 8" id="KW-0812">Transmembrane</keyword>
<dbReference type="PANTHER" id="PTHR33908:SF9">
    <property type="entry name" value="BLL5595 PROTEIN"/>
    <property type="match status" value="1"/>
</dbReference>
<dbReference type="GO" id="GO:0016763">
    <property type="term" value="F:pentosyltransferase activity"/>
    <property type="evidence" value="ECO:0007669"/>
    <property type="project" value="TreeGrafter"/>
</dbReference>
<evidence type="ECO:0000256" key="1">
    <source>
        <dbReference type="ARBA" id="ARBA00004651"/>
    </source>
</evidence>
<gene>
    <name evidence="10" type="ORF">METZ01_LOCUS304262</name>
</gene>
<feature type="transmembrane region" description="Helical" evidence="8">
    <location>
        <begin position="130"/>
        <end position="149"/>
    </location>
</feature>
<keyword evidence="6 8" id="KW-1133">Transmembrane helix</keyword>
<feature type="domain" description="Glycosyltransferase RgtA/B/C/D-like" evidence="9">
    <location>
        <begin position="58"/>
        <end position="215"/>
    </location>
</feature>
<evidence type="ECO:0000256" key="8">
    <source>
        <dbReference type="SAM" id="Phobius"/>
    </source>
</evidence>
<accession>A0A382MSM6</accession>
<dbReference type="InterPro" id="IPR038731">
    <property type="entry name" value="RgtA/B/C-like"/>
</dbReference>
<dbReference type="AlphaFoldDB" id="A0A382MSM6"/>
<evidence type="ECO:0000256" key="7">
    <source>
        <dbReference type="ARBA" id="ARBA00023136"/>
    </source>
</evidence>
<keyword evidence="4" id="KW-0808">Transferase</keyword>
<comment type="subcellular location">
    <subcellularLocation>
        <location evidence="1">Cell membrane</location>
        <topology evidence="1">Multi-pass membrane protein</topology>
    </subcellularLocation>
</comment>
<evidence type="ECO:0000256" key="2">
    <source>
        <dbReference type="ARBA" id="ARBA00022475"/>
    </source>
</evidence>
<keyword evidence="3" id="KW-0328">Glycosyltransferase</keyword>
<dbReference type="GO" id="GO:0005886">
    <property type="term" value="C:plasma membrane"/>
    <property type="evidence" value="ECO:0007669"/>
    <property type="project" value="UniProtKB-SubCell"/>
</dbReference>
<protein>
    <recommendedName>
        <fullName evidence="9">Glycosyltransferase RgtA/B/C/D-like domain-containing protein</fullName>
    </recommendedName>
</protein>
<organism evidence="10">
    <name type="scientific">marine metagenome</name>
    <dbReference type="NCBI Taxonomy" id="408172"/>
    <lineage>
        <taxon>unclassified sequences</taxon>
        <taxon>metagenomes</taxon>
        <taxon>ecological metagenomes</taxon>
    </lineage>
</organism>
<dbReference type="GO" id="GO:0008610">
    <property type="term" value="P:lipid biosynthetic process"/>
    <property type="evidence" value="ECO:0007669"/>
    <property type="project" value="UniProtKB-ARBA"/>
</dbReference>
<feature type="non-terminal residue" evidence="10">
    <location>
        <position position="237"/>
    </location>
</feature>
<evidence type="ECO:0000313" key="10">
    <source>
        <dbReference type="EMBL" id="SVC51408.1"/>
    </source>
</evidence>
<feature type="transmembrane region" description="Helical" evidence="8">
    <location>
        <begin position="199"/>
        <end position="219"/>
    </location>
</feature>
<dbReference type="PANTHER" id="PTHR33908">
    <property type="entry name" value="MANNOSYLTRANSFERASE YKCB-RELATED"/>
    <property type="match status" value="1"/>
</dbReference>
<sequence length="237" mass="26836">MLTHGITDRQARGLFGLFLAVHLVMWTLLPGLTRHELDSDSMMHFAWGQEWMGSYNLHPPLLPWIVAGFLQTFGVNNWNYVLLSQINICVAFTAIWILALQFFRPAQALAAVCLLEFVPYYSFLGIRLNHTSLLISLWSVGTLFAYLAVQRRRLIYWVLLGLFMALAMLTKYYAVTLVGAIGAWILFTPRGRGSFRSPGPYVAVVVFLAVLYPHVDYVLSQNVATIRHAGDYFFPAS</sequence>
<evidence type="ECO:0000256" key="4">
    <source>
        <dbReference type="ARBA" id="ARBA00022679"/>
    </source>
</evidence>
<dbReference type="Pfam" id="PF13231">
    <property type="entry name" value="PMT_2"/>
    <property type="match status" value="1"/>
</dbReference>